<reference evidence="2" key="1">
    <citation type="submission" date="2023-07" db="EMBL/GenBank/DDBJ databases">
        <title>Defluviimonas sediminis sp. nov., isolated from mangrove sediment.</title>
        <authorList>
            <person name="Liu L."/>
            <person name="Li J."/>
            <person name="Huang Y."/>
            <person name="Pan J."/>
            <person name="Li M."/>
        </authorList>
    </citation>
    <scope>NUCLEOTIDE SEQUENCE [LARGE SCALE GENOMIC DNA]</scope>
    <source>
        <strain evidence="2">FT324</strain>
    </source>
</reference>
<sequence>MRSSEIEQALIEAQAKGVEELAAVSTLQLYIMLASVTVAISLRRGRGEAAADLHDLADVIADERRRVVN</sequence>
<protein>
    <submittedName>
        <fullName evidence="1">Uncharacterized protein</fullName>
    </submittedName>
</protein>
<evidence type="ECO:0000313" key="2">
    <source>
        <dbReference type="Proteomes" id="UP001205601"/>
    </source>
</evidence>
<keyword evidence="2" id="KW-1185">Reference proteome</keyword>
<dbReference type="Proteomes" id="UP001205601">
    <property type="component" value="Unassembled WGS sequence"/>
</dbReference>
<dbReference type="EMBL" id="JAOCQF010000001">
    <property type="protein sequence ID" value="MCT8328266.1"/>
    <property type="molecule type" value="Genomic_DNA"/>
</dbReference>
<name>A0ABT2NH79_9RHOB</name>
<dbReference type="RefSeq" id="WP_261493704.1">
    <property type="nucleotide sequence ID" value="NZ_JAOCQF010000001.1"/>
</dbReference>
<evidence type="ECO:0000313" key="1">
    <source>
        <dbReference type="EMBL" id="MCT8328266.1"/>
    </source>
</evidence>
<gene>
    <name evidence="1" type="ORF">N5I32_01935</name>
</gene>
<accession>A0ABT2NH79</accession>
<organism evidence="1 2">
    <name type="scientific">Albidovulum sediminis</name>
    <dbReference type="NCBI Taxonomy" id="3066345"/>
    <lineage>
        <taxon>Bacteria</taxon>
        <taxon>Pseudomonadati</taxon>
        <taxon>Pseudomonadota</taxon>
        <taxon>Alphaproteobacteria</taxon>
        <taxon>Rhodobacterales</taxon>
        <taxon>Paracoccaceae</taxon>
        <taxon>Albidovulum</taxon>
    </lineage>
</organism>
<proteinExistence type="predicted"/>
<comment type="caution">
    <text evidence="1">The sequence shown here is derived from an EMBL/GenBank/DDBJ whole genome shotgun (WGS) entry which is preliminary data.</text>
</comment>